<dbReference type="Proteomes" id="UP000499080">
    <property type="component" value="Unassembled WGS sequence"/>
</dbReference>
<keyword evidence="2" id="KW-1185">Reference proteome</keyword>
<dbReference type="AlphaFoldDB" id="A0A4Y2JX42"/>
<comment type="caution">
    <text evidence="1">The sequence shown here is derived from an EMBL/GenBank/DDBJ whole genome shotgun (WGS) entry which is preliminary data.</text>
</comment>
<organism evidence="1 2">
    <name type="scientific">Araneus ventricosus</name>
    <name type="common">Orbweaver spider</name>
    <name type="synonym">Epeira ventricosa</name>
    <dbReference type="NCBI Taxonomy" id="182803"/>
    <lineage>
        <taxon>Eukaryota</taxon>
        <taxon>Metazoa</taxon>
        <taxon>Ecdysozoa</taxon>
        <taxon>Arthropoda</taxon>
        <taxon>Chelicerata</taxon>
        <taxon>Arachnida</taxon>
        <taxon>Araneae</taxon>
        <taxon>Araneomorphae</taxon>
        <taxon>Entelegynae</taxon>
        <taxon>Araneoidea</taxon>
        <taxon>Araneidae</taxon>
        <taxon>Araneus</taxon>
    </lineage>
</organism>
<name>A0A4Y2JX42_ARAVE</name>
<sequence>MSCIYTSSSAEEMENHVPGFCYTRHYLFQGRYLHRTIAAAMENLVPGFCPTRQCLFQGRCACRSWLPCIMYSAAEYPVFTKVPAPIRKHFMAWHIFVPHIIETWSSSSFS</sequence>
<dbReference type="EMBL" id="BGPR01112096">
    <property type="protein sequence ID" value="GBM94088.1"/>
    <property type="molecule type" value="Genomic_DNA"/>
</dbReference>
<evidence type="ECO:0000313" key="2">
    <source>
        <dbReference type="Proteomes" id="UP000499080"/>
    </source>
</evidence>
<gene>
    <name evidence="1" type="ORF">AVEN_121084_1</name>
</gene>
<proteinExistence type="predicted"/>
<protein>
    <submittedName>
        <fullName evidence="1">Uncharacterized protein</fullName>
    </submittedName>
</protein>
<reference evidence="1 2" key="1">
    <citation type="journal article" date="2019" name="Sci. Rep.">
        <title>Orb-weaving spider Araneus ventricosus genome elucidates the spidroin gene catalogue.</title>
        <authorList>
            <person name="Kono N."/>
            <person name="Nakamura H."/>
            <person name="Ohtoshi R."/>
            <person name="Moran D.A.P."/>
            <person name="Shinohara A."/>
            <person name="Yoshida Y."/>
            <person name="Fujiwara M."/>
            <person name="Mori M."/>
            <person name="Tomita M."/>
            <person name="Arakawa K."/>
        </authorList>
    </citation>
    <scope>NUCLEOTIDE SEQUENCE [LARGE SCALE GENOMIC DNA]</scope>
</reference>
<evidence type="ECO:0000313" key="1">
    <source>
        <dbReference type="EMBL" id="GBM94088.1"/>
    </source>
</evidence>
<accession>A0A4Y2JX42</accession>